<reference evidence="7 8" key="1">
    <citation type="submission" date="2024-10" db="EMBL/GenBank/DDBJ databases">
        <title>Updated reference genomes for cyclostephanoid diatoms.</title>
        <authorList>
            <person name="Roberts W.R."/>
            <person name="Alverson A.J."/>
        </authorList>
    </citation>
    <scope>NUCLEOTIDE SEQUENCE [LARGE SCALE GENOMIC DNA]</scope>
    <source>
        <strain evidence="7 8">AJA010-31</strain>
    </source>
</reference>
<dbReference type="GO" id="GO:0003677">
    <property type="term" value="F:DNA binding"/>
    <property type="evidence" value="ECO:0007669"/>
    <property type="project" value="UniProtKB-KW"/>
</dbReference>
<evidence type="ECO:0000256" key="3">
    <source>
        <dbReference type="ARBA" id="ARBA00023125"/>
    </source>
</evidence>
<keyword evidence="8" id="KW-1185">Reference proteome</keyword>
<evidence type="ECO:0000259" key="6">
    <source>
        <dbReference type="PROSITE" id="PS51032"/>
    </source>
</evidence>
<protein>
    <recommendedName>
        <fullName evidence="6">AP2/ERF domain-containing protein</fullName>
    </recommendedName>
</protein>
<gene>
    <name evidence="7" type="ORF">ACHAWO_005420</name>
</gene>
<dbReference type="InterPro" id="IPR001471">
    <property type="entry name" value="AP2/ERF_dom"/>
</dbReference>
<evidence type="ECO:0000256" key="5">
    <source>
        <dbReference type="ARBA" id="ARBA00023242"/>
    </source>
</evidence>
<keyword evidence="4" id="KW-0804">Transcription</keyword>
<name>A0ABD3QC95_9STRA</name>
<keyword evidence="5" id="KW-0539">Nucleus</keyword>
<evidence type="ECO:0000313" key="8">
    <source>
        <dbReference type="Proteomes" id="UP001530400"/>
    </source>
</evidence>
<evidence type="ECO:0000313" key="7">
    <source>
        <dbReference type="EMBL" id="KAL3798005.1"/>
    </source>
</evidence>
<keyword evidence="2" id="KW-0805">Transcription regulation</keyword>
<dbReference type="AlphaFoldDB" id="A0ABD3QC95"/>
<keyword evidence="3" id="KW-0238">DNA-binding</keyword>
<accession>A0ABD3QC95</accession>
<organism evidence="7 8">
    <name type="scientific">Cyclotella atomus</name>
    <dbReference type="NCBI Taxonomy" id="382360"/>
    <lineage>
        <taxon>Eukaryota</taxon>
        <taxon>Sar</taxon>
        <taxon>Stramenopiles</taxon>
        <taxon>Ochrophyta</taxon>
        <taxon>Bacillariophyta</taxon>
        <taxon>Coscinodiscophyceae</taxon>
        <taxon>Thalassiosirophycidae</taxon>
        <taxon>Stephanodiscales</taxon>
        <taxon>Stephanodiscaceae</taxon>
        <taxon>Cyclotella</taxon>
    </lineage>
</organism>
<dbReference type="InterPro" id="IPR036955">
    <property type="entry name" value="AP2/ERF_dom_sf"/>
</dbReference>
<comment type="caution">
    <text evidence="7">The sequence shown here is derived from an EMBL/GenBank/DDBJ whole genome shotgun (WGS) entry which is preliminary data.</text>
</comment>
<dbReference type="EMBL" id="JALLPJ020000231">
    <property type="protein sequence ID" value="KAL3798005.1"/>
    <property type="molecule type" value="Genomic_DNA"/>
</dbReference>
<dbReference type="InterPro" id="IPR016177">
    <property type="entry name" value="DNA-bd_dom_sf"/>
</dbReference>
<dbReference type="Gene3D" id="3.30.730.10">
    <property type="entry name" value="AP2/ERF domain"/>
    <property type="match status" value="1"/>
</dbReference>
<sequence>MGKTMAREDELMINRGLLKLNNFNSEMPNVKSSSSNDFSLSDAYSFYEANKAVPSPPSVASSGSDDALLCLASAAETLDKGTMVHNEGRPVLQFKQQHQQQPAAKESNTVTFEKVIEIHREVVRYRDVSSSSSTEEPPRSTYTGIRYPHEHQHVAVRQKDISTSACPLKPTNIGFIKGSYPKPKPAYTQIYKGVTIRPSSKYQAQIFHGKGQTIYLGVWLLETDAGYVFDKANAYFRVKESIINFPTLNDYLEAREREIQKRGIEILKRMKSYIKSVEDVDVKVNKILAKYAAKLGKSVPILY</sequence>
<evidence type="ECO:0000256" key="2">
    <source>
        <dbReference type="ARBA" id="ARBA00023015"/>
    </source>
</evidence>
<evidence type="ECO:0000256" key="4">
    <source>
        <dbReference type="ARBA" id="ARBA00023163"/>
    </source>
</evidence>
<evidence type="ECO:0000256" key="1">
    <source>
        <dbReference type="ARBA" id="ARBA00004123"/>
    </source>
</evidence>
<dbReference type="PROSITE" id="PS51032">
    <property type="entry name" value="AP2_ERF"/>
    <property type="match status" value="1"/>
</dbReference>
<dbReference type="Proteomes" id="UP001530400">
    <property type="component" value="Unassembled WGS sequence"/>
</dbReference>
<comment type="subcellular location">
    <subcellularLocation>
        <location evidence="1">Nucleus</location>
    </subcellularLocation>
</comment>
<feature type="domain" description="AP2/ERF" evidence="6">
    <location>
        <begin position="190"/>
        <end position="246"/>
    </location>
</feature>
<dbReference type="SMART" id="SM00380">
    <property type="entry name" value="AP2"/>
    <property type="match status" value="1"/>
</dbReference>
<dbReference type="GO" id="GO:0005634">
    <property type="term" value="C:nucleus"/>
    <property type="evidence" value="ECO:0007669"/>
    <property type="project" value="UniProtKB-SubCell"/>
</dbReference>
<dbReference type="SUPFAM" id="SSF54171">
    <property type="entry name" value="DNA-binding domain"/>
    <property type="match status" value="1"/>
</dbReference>
<proteinExistence type="predicted"/>